<proteinExistence type="predicted"/>
<gene>
    <name evidence="1" type="ORF">F2Q68_00021430</name>
</gene>
<name>A0A8S9FV47_BRACR</name>
<dbReference type="Proteomes" id="UP000712281">
    <property type="component" value="Unassembled WGS sequence"/>
</dbReference>
<reference evidence="1" key="1">
    <citation type="submission" date="2019-12" db="EMBL/GenBank/DDBJ databases">
        <title>Genome sequencing and annotation of Brassica cretica.</title>
        <authorList>
            <person name="Studholme D.J."/>
            <person name="Sarris P.F."/>
        </authorList>
    </citation>
    <scope>NUCLEOTIDE SEQUENCE</scope>
    <source>
        <strain evidence="1">PFS-001/15</strain>
        <tissue evidence="1">Leaf</tissue>
    </source>
</reference>
<evidence type="ECO:0000313" key="1">
    <source>
        <dbReference type="EMBL" id="KAF2536337.1"/>
    </source>
</evidence>
<organism evidence="1 2">
    <name type="scientific">Brassica cretica</name>
    <name type="common">Mustard</name>
    <dbReference type="NCBI Taxonomy" id="69181"/>
    <lineage>
        <taxon>Eukaryota</taxon>
        <taxon>Viridiplantae</taxon>
        <taxon>Streptophyta</taxon>
        <taxon>Embryophyta</taxon>
        <taxon>Tracheophyta</taxon>
        <taxon>Spermatophyta</taxon>
        <taxon>Magnoliopsida</taxon>
        <taxon>eudicotyledons</taxon>
        <taxon>Gunneridae</taxon>
        <taxon>Pentapetalae</taxon>
        <taxon>rosids</taxon>
        <taxon>malvids</taxon>
        <taxon>Brassicales</taxon>
        <taxon>Brassicaceae</taxon>
        <taxon>Brassiceae</taxon>
        <taxon>Brassica</taxon>
    </lineage>
</organism>
<dbReference type="EMBL" id="QGKW02002228">
    <property type="protein sequence ID" value="KAF2536337.1"/>
    <property type="molecule type" value="Genomic_DNA"/>
</dbReference>
<comment type="caution">
    <text evidence="1">The sequence shown here is derived from an EMBL/GenBank/DDBJ whole genome shotgun (WGS) entry which is preliminary data.</text>
</comment>
<sequence>METDEYDEDYKEEEIIEYRGLAMEEARVLMTSHETREEHKMMQILVISDQMKILARASGSGNLLSQQDKTKDPSSIDMIGLPSIDGLYEYGNRPYDHSARRRFHWDRTDEYDIYGDEHGNARVVDGRIIHVSREDIREIMERAAIDGHTHICLPKYAEKFTKTMSDPEPDTYSRADIDDMVHGIYKAQEMSLDDYYMRLDDVVGTKIHTVDFRNRRKVKNP</sequence>
<dbReference type="AlphaFoldDB" id="A0A8S9FV47"/>
<accession>A0A8S9FV47</accession>
<evidence type="ECO:0000313" key="2">
    <source>
        <dbReference type="Proteomes" id="UP000712281"/>
    </source>
</evidence>
<protein>
    <submittedName>
        <fullName evidence="1">Uncharacterized protein</fullName>
    </submittedName>
</protein>